<name>A0ABM7EEY0_PSEPU</name>
<accession>A0ABM7EEY0</accession>
<dbReference type="CDD" id="cd20743">
    <property type="entry name" value="FIX_RhsA-like"/>
    <property type="match status" value="1"/>
</dbReference>
<dbReference type="SUPFAM" id="SSF69304">
    <property type="entry name" value="Tricorn protease N-terminal domain"/>
    <property type="match status" value="1"/>
</dbReference>
<feature type="domain" description="DUF6531" evidence="4">
    <location>
        <begin position="359"/>
        <end position="431"/>
    </location>
</feature>
<dbReference type="InterPro" id="IPR022385">
    <property type="entry name" value="Rhs_assc_core"/>
</dbReference>
<gene>
    <name evidence="6" type="ORF">PP4_23060</name>
</gene>
<dbReference type="PANTHER" id="PTHR32305">
    <property type="match status" value="1"/>
</dbReference>
<organism evidence="6 7">
    <name type="scientific">Pseudomonas putida NBRC 14164</name>
    <dbReference type="NCBI Taxonomy" id="1211579"/>
    <lineage>
        <taxon>Bacteria</taxon>
        <taxon>Pseudomonadati</taxon>
        <taxon>Pseudomonadota</taxon>
        <taxon>Gammaproteobacteria</taxon>
        <taxon>Pseudomonadales</taxon>
        <taxon>Pseudomonadaceae</taxon>
        <taxon>Pseudomonas</taxon>
    </lineage>
</organism>
<dbReference type="EMBL" id="AP013070">
    <property type="protein sequence ID" value="BAN54159.1"/>
    <property type="molecule type" value="Genomic_DNA"/>
</dbReference>
<evidence type="ECO:0000259" key="3">
    <source>
        <dbReference type="Pfam" id="PF03527"/>
    </source>
</evidence>
<sequence length="1566" mass="177244">MGAEIVSAQAKQEIEAREVALVPLNNLVAEDLGQGEKIVNEWLLDLSGNQIDLATVKAWAGAVPVVGNIVALFDALGDIIHLTKTGSSDPLDWVSLGINLIGVVPVPPTMAAARMTLRPVLFLARQQLKKNKGDFAQAVISLMVGHLGATLMGEIETFVEQAETELPGILNNAANTGFQALNSLADAIERIARGEIDTTQQRKAIVNSAQAIYAPIEEPSLWGLLDRAGAVISTAAGALQYGATEGYKAAASNTGLVVKLVQPHINVLKGLARLIRQMLTALANPATQNSIAWLLAQLNAGLRKRKPARRLSVNTPAHGSGVARQKGTGSTVEATHNEARPKNDPRCNLNGTCPGTSKSISFARGTETLVHVDFNLPGVFPIAWHRTYRSSLDAYDDSECGARWTTPFSMRFDVVDEGVLYHADDGRTHSYALPKQGKPLYDPVEKTLLIRVDENRLALARGHQRHEHYLRVGDRYRLVGIIERGGARIALHYEHQHAGKAVLSDLITYQDENQHRHVQTQLDEHGRIRALWLMQDGRQQRQLAGYDHDEHGDLRAARDEHGAQWTYQYQHHLVTRYTDRTQRAINLEWLGEGPDAKAVREWADDGSFDTRLKWNRHIRLTTVTDALGQETRHYYDYLGYTYRIIYPDGNEEWLFRDDGKNVIQHVHTDGSVDRYIYDERGNLLQHTRPDGSLVQHAYDDLDQRFKTRDAEGGLWKYDHDLRGNIIETLDPLENKTQYTYNSDNLPTAIIDANGGEKKLGYTRDGQLASYTDCSGKTTLWKYDALGQLSKAINAAGETTQYHYQAGQLTRLVYPDNTEDRFEHDAEGRLLSYTDALHRRTAWAYNEAGLIHRRHNPDDSTLTYRWDKLGQLVSLRNENNSEASFKYDPAGRLIKETGFDKQATDYLYDHSSNQPTRRLDGDRITHFVYDAMGRLVETRAGARGGKEWETETFAYDGNGNLLIAENQDCKLQWFYDLAGNNTREHQHFKYMKQPKVAVFQHEYDALNLRVATTRPDGHRISWLTYGSGHLLSLKLDDRELLSYQRDDLHREIAREQGNGLIQRQSWTPNGQLQQQTLARRGATRRIALRDYAYDTSGQLTHINDLLRGDTFYRYDPVGRLLEAGDYYKKELFAFDPASNLLDPQAPPGPNRHSPQRLSDNVLRSYYGTQYRYDERGNLLERTTDGKQGHFTWDLHNRLRRYEDDRLTVSFAYDALGRRLYKKSHAKYRDRRQAGPVWNENQRRELDEQLGCGFTWYVWEGDTLAFECRDRERHGRSTHYVFEPGTFVPVAQAVSNHVVELIPQPVYVFPYDIDKDPVWQHKPTPKPFDALAWYQCDHLGTPMELTGEDGEIAWRGTYKAWGLAEETRSDKAKWGDIRNPLRFQGQYWDVETGLHYNRYRYYDPQIGRFIGKDPIGFIGGFNSYTYASNPIEWTDPYGLAGNRANRRAGAILQDIDSKGGGHANSRHGAGTTLAQQKHRALTGVPPDCPCIKNPKPTDSTRFLNNIDQLDAIQRGNAQMNSNGTNSAMLNMNRTIGEGYRAGGGARIETSTAIIVRKNNNILTAYPKL</sequence>
<dbReference type="Pfam" id="PF25023">
    <property type="entry name" value="TEN_YD-shell"/>
    <property type="match status" value="1"/>
</dbReference>
<reference evidence="6 7" key="1">
    <citation type="journal article" date="2014" name="Genome Announc.">
        <title>The Complete Genome Sequence of Pseudomonas putida NBRC 14164T Confirms High Intraspecies Variation.</title>
        <authorList>
            <person name="Ohji S."/>
            <person name="Yamazoe A."/>
            <person name="Hosoyama A."/>
            <person name="Tsuchikane K."/>
            <person name="Ezaki T."/>
            <person name="Fujita N."/>
        </authorList>
    </citation>
    <scope>NUCLEOTIDE SEQUENCE [LARGE SCALE GENOMIC DNA]</scope>
    <source>
        <strain evidence="6 7">NBRC 14164</strain>
    </source>
</reference>
<feature type="domain" description="RHS protein conserved region" evidence="3">
    <location>
        <begin position="1331"/>
        <end position="1360"/>
    </location>
</feature>
<dbReference type="InterPro" id="IPR006530">
    <property type="entry name" value="YD"/>
</dbReference>
<keyword evidence="7" id="KW-1185">Reference proteome</keyword>
<keyword evidence="1" id="KW-0677">Repeat</keyword>
<evidence type="ECO:0000256" key="1">
    <source>
        <dbReference type="ARBA" id="ARBA00022737"/>
    </source>
</evidence>
<dbReference type="PRINTS" id="PR00394">
    <property type="entry name" value="RHSPROTEIN"/>
</dbReference>
<feature type="region of interest" description="Disordered" evidence="2">
    <location>
        <begin position="1137"/>
        <end position="1156"/>
    </location>
</feature>
<evidence type="ECO:0000313" key="6">
    <source>
        <dbReference type="EMBL" id="BAN54159.1"/>
    </source>
</evidence>
<evidence type="ECO:0000313" key="7">
    <source>
        <dbReference type="Proteomes" id="UP000016702"/>
    </source>
</evidence>
<protein>
    <submittedName>
        <fullName evidence="6">Rhs family protein</fullName>
    </submittedName>
</protein>
<proteinExistence type="predicted"/>
<dbReference type="InterPro" id="IPR056823">
    <property type="entry name" value="TEN-like_YD-shell"/>
</dbReference>
<dbReference type="Gene3D" id="2.180.10.10">
    <property type="entry name" value="RHS repeat-associated core"/>
    <property type="match status" value="2"/>
</dbReference>
<dbReference type="InterPro" id="IPR045351">
    <property type="entry name" value="DUF6531"/>
</dbReference>
<evidence type="ECO:0000256" key="2">
    <source>
        <dbReference type="SAM" id="MobiDB-lite"/>
    </source>
</evidence>
<dbReference type="Pfam" id="PF20148">
    <property type="entry name" value="DUF6531"/>
    <property type="match status" value="1"/>
</dbReference>
<dbReference type="PANTHER" id="PTHR32305:SF15">
    <property type="entry name" value="PROTEIN RHSA-RELATED"/>
    <property type="match status" value="1"/>
</dbReference>
<feature type="compositionally biased region" description="Basic and acidic residues" evidence="2">
    <location>
        <begin position="335"/>
        <end position="345"/>
    </location>
</feature>
<evidence type="ECO:0000259" key="5">
    <source>
        <dbReference type="Pfam" id="PF25023"/>
    </source>
</evidence>
<dbReference type="InterPro" id="IPR050708">
    <property type="entry name" value="T6SS_VgrG/RHS"/>
</dbReference>
<dbReference type="Pfam" id="PF05593">
    <property type="entry name" value="RHS_repeat"/>
    <property type="match status" value="1"/>
</dbReference>
<feature type="region of interest" description="Disordered" evidence="2">
    <location>
        <begin position="312"/>
        <end position="345"/>
    </location>
</feature>
<dbReference type="InterPro" id="IPR001826">
    <property type="entry name" value="RHS"/>
</dbReference>
<dbReference type="Pfam" id="PF03527">
    <property type="entry name" value="RHS"/>
    <property type="match status" value="1"/>
</dbReference>
<dbReference type="NCBIfam" id="TIGR01643">
    <property type="entry name" value="YD_repeat_2x"/>
    <property type="match status" value="6"/>
</dbReference>
<evidence type="ECO:0000259" key="4">
    <source>
        <dbReference type="Pfam" id="PF20148"/>
    </source>
</evidence>
<dbReference type="InterPro" id="IPR031325">
    <property type="entry name" value="RHS_repeat"/>
</dbReference>
<dbReference type="Proteomes" id="UP000016702">
    <property type="component" value="Chromosome"/>
</dbReference>
<dbReference type="NCBIfam" id="TIGR03696">
    <property type="entry name" value="Rhs_assc_core"/>
    <property type="match status" value="1"/>
</dbReference>
<feature type="domain" description="Teneurin-like YD-shell" evidence="5">
    <location>
        <begin position="777"/>
        <end position="911"/>
    </location>
</feature>